<organism evidence="2">
    <name type="scientific">uncultured Caudovirales phage</name>
    <dbReference type="NCBI Taxonomy" id="2100421"/>
    <lineage>
        <taxon>Viruses</taxon>
        <taxon>Duplodnaviria</taxon>
        <taxon>Heunggongvirae</taxon>
        <taxon>Uroviricota</taxon>
        <taxon>Caudoviricetes</taxon>
        <taxon>Peduoviridae</taxon>
        <taxon>Maltschvirus</taxon>
        <taxon>Maltschvirus maltsch</taxon>
    </lineage>
</organism>
<accession>A0A6J5PAN0</accession>
<evidence type="ECO:0000256" key="1">
    <source>
        <dbReference type="SAM" id="MobiDB-lite"/>
    </source>
</evidence>
<evidence type="ECO:0000313" key="2">
    <source>
        <dbReference type="EMBL" id="CAB4166268.1"/>
    </source>
</evidence>
<proteinExistence type="predicted"/>
<protein>
    <submittedName>
        <fullName evidence="2">Uncharacterized protein</fullName>
    </submittedName>
</protein>
<feature type="region of interest" description="Disordered" evidence="1">
    <location>
        <begin position="612"/>
        <end position="641"/>
    </location>
</feature>
<name>A0A6J5PAN0_9CAUD</name>
<gene>
    <name evidence="2" type="ORF">UFOVP837_16</name>
</gene>
<sequence>MALTPQEQEELTRLEAELGNSVMVRGDRPKTFTEELKQATIENLPAMGGMIGGVAGGLLTRSAPGVEYGAGLGSAAIRSMIGAGLGGATGEAAKMGIEGITPSVRSTLGIIRGGVEQAAYDGIGNLVFSAGGRAFQITKDALSKRFAGTPPEDAVVAAQKLLQSGDGTLTPFQATKDSWSGFKESLARGSFTGKPVFEKAAEKNVEAITTAKTKVLDEVSTRVYDSLQTGTEFATAIQQGDDALKSAVKPFYEAISTQARRIPVDIVPIQAEASRVLNAADRAKGLTLSETEKGYLQRVIELPESIDFATTHEIASSLKTKLRDLKRGNEPDTATVARLTRLVSQLEKQMDEAGKKLTGKGLDFEGRLPEDKTANLADQYKFYSKLYRDSIQDLYSDTASKLLSKDAEFVGKNIFQSGNVTAWNEAKQALARAKQLNPKLNVQQTLESVQRGYLENLLKSEGSFASLGDKIKNDEAVRRTFEAVLPKATQGRVKTLLEAARLSEVQPSATAPLFLAAQQAQTIGALGSVGALVLSDEARGVAADNPIKTALLGGTILLGPRFWAKAATSPEATNAALGIIKSQQAGTPIGKNLFLKATGAFERAGITGEDLTARSEQKAQPVGLTDAEKEELQRLEAEVGQ</sequence>
<dbReference type="EMBL" id="LR796782">
    <property type="protein sequence ID" value="CAB4166268.1"/>
    <property type="molecule type" value="Genomic_DNA"/>
</dbReference>
<reference evidence="2" key="1">
    <citation type="submission" date="2020-04" db="EMBL/GenBank/DDBJ databases">
        <authorList>
            <person name="Chiriac C."/>
            <person name="Salcher M."/>
            <person name="Ghai R."/>
            <person name="Kavagutti S V."/>
        </authorList>
    </citation>
    <scope>NUCLEOTIDE SEQUENCE</scope>
</reference>
<feature type="compositionally biased region" description="Basic and acidic residues" evidence="1">
    <location>
        <begin position="626"/>
        <end position="641"/>
    </location>
</feature>